<keyword evidence="1" id="KW-1133">Transmembrane helix</keyword>
<evidence type="ECO:0000313" key="2">
    <source>
        <dbReference type="EMBL" id="KPL54948.1"/>
    </source>
</evidence>
<evidence type="ECO:0000313" key="3">
    <source>
        <dbReference type="Proteomes" id="UP000048984"/>
    </source>
</evidence>
<dbReference type="EMBL" id="LJYW01000001">
    <property type="protein sequence ID" value="KPL54948.1"/>
    <property type="molecule type" value="Genomic_DNA"/>
</dbReference>
<keyword evidence="3" id="KW-1185">Reference proteome</keyword>
<dbReference type="RefSeq" id="WP_054361114.1">
    <property type="nucleotide sequence ID" value="NZ_LJYW01000001.1"/>
</dbReference>
<feature type="transmembrane region" description="Helical" evidence="1">
    <location>
        <begin position="142"/>
        <end position="164"/>
    </location>
</feature>
<organism evidence="2 3">
    <name type="scientific">Prosthecodimorpha hirschii</name>
    <dbReference type="NCBI Taxonomy" id="665126"/>
    <lineage>
        <taxon>Bacteria</taxon>
        <taxon>Pseudomonadati</taxon>
        <taxon>Pseudomonadota</taxon>
        <taxon>Alphaproteobacteria</taxon>
        <taxon>Hyphomicrobiales</taxon>
        <taxon>Ancalomicrobiaceae</taxon>
        <taxon>Prosthecodimorpha</taxon>
    </lineage>
</organism>
<reference evidence="2 3" key="1">
    <citation type="submission" date="2015-09" db="EMBL/GenBank/DDBJ databases">
        <authorList>
            <person name="Jackson K.R."/>
            <person name="Lunt B.L."/>
            <person name="Fisher J.N.B."/>
            <person name="Gardner A.V."/>
            <person name="Bailey M.E."/>
            <person name="Deus L.M."/>
            <person name="Earl A.S."/>
            <person name="Gibby P.D."/>
            <person name="Hartmann K.A."/>
            <person name="Liu J.E."/>
            <person name="Manci A.M."/>
            <person name="Nielsen D.A."/>
            <person name="Solomon M.B."/>
            <person name="Breakwell D.P."/>
            <person name="Burnett S.H."/>
            <person name="Grose J.H."/>
        </authorList>
    </citation>
    <scope>NUCLEOTIDE SEQUENCE [LARGE SCALE GENOMIC DNA]</scope>
    <source>
        <strain evidence="2 3">16</strain>
    </source>
</reference>
<evidence type="ECO:0000256" key="1">
    <source>
        <dbReference type="SAM" id="Phobius"/>
    </source>
</evidence>
<name>A0A0P6VVI5_9HYPH</name>
<gene>
    <name evidence="2" type="ORF">ABB55_24220</name>
</gene>
<keyword evidence="1" id="KW-0472">Membrane</keyword>
<comment type="caution">
    <text evidence="2">The sequence shown here is derived from an EMBL/GenBank/DDBJ whole genome shotgun (WGS) entry which is preliminary data.</text>
</comment>
<feature type="transmembrane region" description="Helical" evidence="1">
    <location>
        <begin position="52"/>
        <end position="72"/>
    </location>
</feature>
<dbReference type="Proteomes" id="UP000048984">
    <property type="component" value="Unassembled WGS sequence"/>
</dbReference>
<keyword evidence="1" id="KW-0812">Transmembrane</keyword>
<sequence length="319" mass="33820">MAEIGLRLIGVFYLAAALYVGRTLINGRILTAMLEALAQGPAARATRWRDHWLAAGTIPVGLGGMMLAVLSWLALPLFLIGLAQQVLYLGLVAPRWLDPHDEPAPAERAATRNAAVVYSVATALVAMAAADGRLLPLGAFDPGLVAAIATLAAALVAGFAFLYLRAGRLTGDGGADDDIELPDEPAGSARVYAPSAPDMPPSYSVMADFGCHPVWSIRPPDYGSVDPADLDISRQLEADLARWADEFEQSLDPDIPDESRWTAEAHAEHEARGRDLAERLAAEFAASGRAGWQVFAFSTTAGHVRVAPSGEARPHDTLP</sequence>
<dbReference type="AlphaFoldDB" id="A0A0P6VVI5"/>
<proteinExistence type="predicted"/>
<protein>
    <submittedName>
        <fullName evidence="2">Uncharacterized protein</fullName>
    </submittedName>
</protein>
<accession>A0A0P6VVI5</accession>
<reference evidence="2 3" key="2">
    <citation type="submission" date="2015-10" db="EMBL/GenBank/DDBJ databases">
        <title>Draft Genome Sequence of Prosthecomicrobium hirschii ATCC 27832.</title>
        <authorList>
            <person name="Daniel J."/>
            <person name="Givan S.A."/>
            <person name="Brun Y.V."/>
            <person name="Brown P.J."/>
        </authorList>
    </citation>
    <scope>NUCLEOTIDE SEQUENCE [LARGE SCALE GENOMIC DNA]</scope>
    <source>
        <strain evidence="2 3">16</strain>
    </source>
</reference>
<feature type="transmembrane region" description="Helical" evidence="1">
    <location>
        <begin position="6"/>
        <end position="25"/>
    </location>
</feature>